<name>A0A6P5AEK2_BRABE</name>
<evidence type="ECO:0000259" key="20">
    <source>
        <dbReference type="PROSITE" id="PS50011"/>
    </source>
</evidence>
<dbReference type="GO" id="GO:0004674">
    <property type="term" value="F:protein serine/threonine kinase activity"/>
    <property type="evidence" value="ECO:0007669"/>
    <property type="project" value="UniProtKB-KW"/>
</dbReference>
<dbReference type="RefSeq" id="XP_019644754.1">
    <property type="nucleotide sequence ID" value="XM_019789195.1"/>
</dbReference>
<dbReference type="Pfam" id="PF02149">
    <property type="entry name" value="KA1"/>
    <property type="match status" value="1"/>
</dbReference>
<evidence type="ECO:0000313" key="23">
    <source>
        <dbReference type="RefSeq" id="XP_019644754.1"/>
    </source>
</evidence>
<dbReference type="PROSITE" id="PS50032">
    <property type="entry name" value="KA1"/>
    <property type="match status" value="1"/>
</dbReference>
<dbReference type="Pfam" id="PF00069">
    <property type="entry name" value="Pkinase"/>
    <property type="match status" value="1"/>
</dbReference>
<dbReference type="CDD" id="cd14341">
    <property type="entry name" value="UBA_MELK"/>
    <property type="match status" value="1"/>
</dbReference>
<dbReference type="GO" id="GO:0005524">
    <property type="term" value="F:ATP binding"/>
    <property type="evidence" value="ECO:0007669"/>
    <property type="project" value="UniProtKB-UniRule"/>
</dbReference>
<comment type="catalytic activity">
    <reaction evidence="17">
        <text>L-seryl-[protein] + ATP = O-phospho-L-seryl-[protein] + ADP + H(+)</text>
        <dbReference type="Rhea" id="RHEA:17989"/>
        <dbReference type="Rhea" id="RHEA-COMP:9863"/>
        <dbReference type="Rhea" id="RHEA-COMP:11604"/>
        <dbReference type="ChEBI" id="CHEBI:15378"/>
        <dbReference type="ChEBI" id="CHEBI:29999"/>
        <dbReference type="ChEBI" id="CHEBI:30616"/>
        <dbReference type="ChEBI" id="CHEBI:83421"/>
        <dbReference type="ChEBI" id="CHEBI:456216"/>
        <dbReference type="EC" id="2.7.11.1"/>
    </reaction>
</comment>
<evidence type="ECO:0000256" key="1">
    <source>
        <dbReference type="ARBA" id="ARBA00004202"/>
    </source>
</evidence>
<evidence type="ECO:0000256" key="3">
    <source>
        <dbReference type="ARBA" id="ARBA00012513"/>
    </source>
</evidence>
<evidence type="ECO:0000256" key="11">
    <source>
        <dbReference type="ARBA" id="ARBA00022777"/>
    </source>
</evidence>
<accession>A0A6P5AEK2</accession>
<dbReference type="InterPro" id="IPR008271">
    <property type="entry name" value="Ser/Thr_kinase_AS"/>
</dbReference>
<dbReference type="InterPro" id="IPR011009">
    <property type="entry name" value="Kinase-like_dom_sf"/>
</dbReference>
<protein>
    <recommendedName>
        <fullName evidence="4">Maternal embryonic leucine zipper kinase</fullName>
        <ecNumber evidence="3">2.7.11.1</ecNumber>
    </recommendedName>
</protein>
<feature type="domain" description="Protein kinase" evidence="20">
    <location>
        <begin position="12"/>
        <end position="264"/>
    </location>
</feature>
<dbReference type="FunFam" id="3.30.200.20:FF:000003">
    <property type="entry name" value="Non-specific serine/threonine protein kinase"/>
    <property type="match status" value="1"/>
</dbReference>
<evidence type="ECO:0000256" key="13">
    <source>
        <dbReference type="ARBA" id="ARBA00023121"/>
    </source>
</evidence>
<evidence type="ECO:0000256" key="17">
    <source>
        <dbReference type="ARBA" id="ARBA00048679"/>
    </source>
</evidence>
<feature type="region of interest" description="Disordered" evidence="19">
    <location>
        <begin position="367"/>
        <end position="450"/>
    </location>
</feature>
<dbReference type="PANTHER" id="PTHR24346">
    <property type="entry name" value="MAP/MICROTUBULE AFFINITY-REGULATING KINASE"/>
    <property type="match status" value="1"/>
</dbReference>
<dbReference type="InterPro" id="IPR017441">
    <property type="entry name" value="Protein_kinase_ATP_BS"/>
</dbReference>
<evidence type="ECO:0000313" key="22">
    <source>
        <dbReference type="Proteomes" id="UP000515135"/>
    </source>
</evidence>
<keyword evidence="11" id="KW-0418">Kinase</keyword>
<feature type="compositionally biased region" description="Basic and acidic residues" evidence="19">
    <location>
        <begin position="411"/>
        <end position="423"/>
    </location>
</feature>
<evidence type="ECO:0000256" key="6">
    <source>
        <dbReference type="ARBA" id="ARBA00022527"/>
    </source>
</evidence>
<dbReference type="GO" id="GO:0008289">
    <property type="term" value="F:lipid binding"/>
    <property type="evidence" value="ECO:0007669"/>
    <property type="project" value="UniProtKB-KW"/>
</dbReference>
<comment type="catalytic activity">
    <reaction evidence="16">
        <text>L-threonyl-[protein] + ATP = O-phospho-L-threonyl-[protein] + ADP + H(+)</text>
        <dbReference type="Rhea" id="RHEA:46608"/>
        <dbReference type="Rhea" id="RHEA-COMP:11060"/>
        <dbReference type="Rhea" id="RHEA-COMP:11605"/>
        <dbReference type="ChEBI" id="CHEBI:15378"/>
        <dbReference type="ChEBI" id="CHEBI:30013"/>
        <dbReference type="ChEBI" id="CHEBI:30616"/>
        <dbReference type="ChEBI" id="CHEBI:61977"/>
        <dbReference type="ChEBI" id="CHEBI:456216"/>
        <dbReference type="EC" id="2.7.11.1"/>
    </reaction>
</comment>
<organism evidence="22 23">
    <name type="scientific">Branchiostoma belcheri</name>
    <name type="common">Amphioxus</name>
    <dbReference type="NCBI Taxonomy" id="7741"/>
    <lineage>
        <taxon>Eukaryota</taxon>
        <taxon>Metazoa</taxon>
        <taxon>Chordata</taxon>
        <taxon>Cephalochordata</taxon>
        <taxon>Leptocardii</taxon>
        <taxon>Amphioxiformes</taxon>
        <taxon>Branchiostomatidae</taxon>
        <taxon>Branchiostoma</taxon>
    </lineage>
</organism>
<keyword evidence="13" id="KW-0446">Lipid-binding</keyword>
<dbReference type="CDD" id="cd12198">
    <property type="entry name" value="MELK_C"/>
    <property type="match status" value="1"/>
</dbReference>
<feature type="binding site" evidence="18">
    <location>
        <position position="41"/>
    </location>
    <ligand>
        <name>ATP</name>
        <dbReference type="ChEBI" id="CHEBI:30616"/>
    </ligand>
</feature>
<dbReference type="PROSITE" id="PS00107">
    <property type="entry name" value="PROTEIN_KINASE_ATP"/>
    <property type="match status" value="1"/>
</dbReference>
<evidence type="ECO:0000256" key="16">
    <source>
        <dbReference type="ARBA" id="ARBA00047899"/>
    </source>
</evidence>
<dbReference type="Gene3D" id="1.10.510.10">
    <property type="entry name" value="Transferase(Phosphotransferase) domain 1"/>
    <property type="match status" value="1"/>
</dbReference>
<evidence type="ECO:0000256" key="2">
    <source>
        <dbReference type="ARBA" id="ARBA00006234"/>
    </source>
</evidence>
<dbReference type="FunFam" id="1.10.510.10:FF:000901">
    <property type="entry name" value="Maternal embryonic leucine zipper kinase"/>
    <property type="match status" value="1"/>
</dbReference>
<evidence type="ECO:0000256" key="8">
    <source>
        <dbReference type="ARBA" id="ARBA00022679"/>
    </source>
</evidence>
<keyword evidence="6" id="KW-0723">Serine/threonine-protein kinase</keyword>
<dbReference type="Proteomes" id="UP000515135">
    <property type="component" value="Unplaced"/>
</dbReference>
<dbReference type="SUPFAM" id="SSF103243">
    <property type="entry name" value="KA1-like"/>
    <property type="match status" value="1"/>
</dbReference>
<dbReference type="SUPFAM" id="SSF56112">
    <property type="entry name" value="Protein kinase-like (PK-like)"/>
    <property type="match status" value="1"/>
</dbReference>
<dbReference type="InterPro" id="IPR000719">
    <property type="entry name" value="Prot_kinase_dom"/>
</dbReference>
<dbReference type="InterPro" id="IPR028375">
    <property type="entry name" value="KA1/Ssp2_C"/>
</dbReference>
<dbReference type="Pfam" id="PF21594">
    <property type="entry name" value="UBA_MELK"/>
    <property type="match status" value="1"/>
</dbReference>
<comment type="similarity">
    <text evidence="2">Belongs to the protein kinase superfamily. CAMK Ser/Thr protein kinase family. SNF1 subfamily.</text>
</comment>
<keyword evidence="10 18" id="KW-0547">Nucleotide-binding</keyword>
<evidence type="ECO:0000256" key="12">
    <source>
        <dbReference type="ARBA" id="ARBA00022840"/>
    </source>
</evidence>
<proteinExistence type="inferred from homology"/>
<dbReference type="OrthoDB" id="193931at2759"/>
<evidence type="ECO:0000256" key="14">
    <source>
        <dbReference type="ARBA" id="ARBA00023136"/>
    </source>
</evidence>
<keyword evidence="15" id="KW-0131">Cell cycle</keyword>
<evidence type="ECO:0000256" key="4">
    <source>
        <dbReference type="ARBA" id="ARBA00017168"/>
    </source>
</evidence>
<dbReference type="Gene3D" id="3.30.310.80">
    <property type="entry name" value="Kinase associated domain 1, KA1"/>
    <property type="match status" value="1"/>
</dbReference>
<evidence type="ECO:0000256" key="15">
    <source>
        <dbReference type="ARBA" id="ARBA00023306"/>
    </source>
</evidence>
<sequence>MPTPYRPIEEYYQLRHTIGSGGFAKVKLAHHILTGEKVAVKIMDKAALGPDLPRVQIEIEAMKTLTHQHVCKLYQVLETDTKIFMVLEYCPGGELFDYIVAKDRLPEEEARVFFRQIVSAVAYIHTEGYAHRDLKPENLLLDETHNLKLIDFGLCAKPKGGMDHQLSTCCGSPAYAAPELIQGDEYLGAEADVWSMGVLLYALMCGFLPFDDDNVGALYRKIRKGQYEVPDWLSPQSVDLINVMLQVNPKCRINVKELLCHPWLTEGLAEPIDFRTKYSNNHIDEDCITEMSIHFKKSKNTMLDIIKDWKYDDITATYFLLLNKKRRGKPCRILVPPVLSPKHAPDTPLADITDKVSGNMADLPDDIFNLMGPSTPLKDGKKNSNKEDDFIIGRRTRKEREPEEDSDISPPEEKKKKKDDDYMFVRPDPMYSSGRYRRGGTPAKQAKVATGVAKNTTPLKNRRRSKTPPPIPVCRATPPIKLMQPIKQEDGGAVPRSVDDNLCGLGTFSPERRTPSVDRHIDMANLIASSEKRRMPGSAKKVFGSIEKRLDRMIGLLTPSKRKGSVAEEPRQLKTVLAEGMEGTLDKMKELKELVTPDKWKFSSTSSEEGPRKLRKGDLDLLSVKITSSLSAEHIVTELSQEARKKYMLCKEKGYSVRCKRVDARGKPTLLFDMEVCQMPSPQSNLLGVRCKRVKGDTFDYKKACEDVLRGAKL</sequence>
<dbReference type="SMART" id="SM00220">
    <property type="entry name" value="S_TKc"/>
    <property type="match status" value="1"/>
</dbReference>
<dbReference type="InterPro" id="IPR048637">
    <property type="entry name" value="MELK_UBA"/>
</dbReference>
<dbReference type="GO" id="GO:0035556">
    <property type="term" value="P:intracellular signal transduction"/>
    <property type="evidence" value="ECO:0007669"/>
    <property type="project" value="TreeGrafter"/>
</dbReference>
<feature type="compositionally biased region" description="Basic and acidic residues" evidence="19">
    <location>
        <begin position="378"/>
        <end position="392"/>
    </location>
</feature>
<dbReference type="GO" id="GO:0005737">
    <property type="term" value="C:cytoplasm"/>
    <property type="evidence" value="ECO:0007669"/>
    <property type="project" value="TreeGrafter"/>
</dbReference>
<evidence type="ECO:0000256" key="9">
    <source>
        <dbReference type="ARBA" id="ARBA00022703"/>
    </source>
</evidence>
<reference evidence="23" key="1">
    <citation type="submission" date="2025-08" db="UniProtKB">
        <authorList>
            <consortium name="RefSeq"/>
        </authorList>
    </citation>
    <scope>IDENTIFICATION</scope>
    <source>
        <tissue evidence="23">Gonad</tissue>
    </source>
</reference>
<dbReference type="InterPro" id="IPR034673">
    <property type="entry name" value="MELK"/>
</dbReference>
<evidence type="ECO:0000256" key="18">
    <source>
        <dbReference type="PROSITE-ProRule" id="PRU10141"/>
    </source>
</evidence>
<keyword evidence="9" id="KW-0053">Apoptosis</keyword>
<dbReference type="PROSITE" id="PS00108">
    <property type="entry name" value="PROTEIN_KINASE_ST"/>
    <property type="match status" value="1"/>
</dbReference>
<dbReference type="CDD" id="cd14078">
    <property type="entry name" value="STKc_MELK"/>
    <property type="match status" value="1"/>
</dbReference>
<keyword evidence="12 18" id="KW-0067">ATP-binding</keyword>
<dbReference type="GeneID" id="109485508"/>
<dbReference type="PROSITE" id="PS50011">
    <property type="entry name" value="PROTEIN_KINASE_DOM"/>
    <property type="match status" value="1"/>
</dbReference>
<keyword evidence="7" id="KW-0597">Phosphoprotein</keyword>
<evidence type="ECO:0000256" key="7">
    <source>
        <dbReference type="ARBA" id="ARBA00022553"/>
    </source>
</evidence>
<dbReference type="EC" id="2.7.11.1" evidence="3"/>
<dbReference type="KEGG" id="bbel:109485508"/>
<gene>
    <name evidence="23" type="primary">LOC109485508</name>
</gene>
<comment type="subcellular location">
    <subcellularLocation>
        <location evidence="1">Cell membrane</location>
        <topology evidence="1">Peripheral membrane protein</topology>
    </subcellularLocation>
</comment>
<evidence type="ECO:0000256" key="19">
    <source>
        <dbReference type="SAM" id="MobiDB-lite"/>
    </source>
</evidence>
<keyword evidence="5" id="KW-1003">Cell membrane</keyword>
<keyword evidence="22" id="KW-1185">Reference proteome</keyword>
<evidence type="ECO:0000256" key="5">
    <source>
        <dbReference type="ARBA" id="ARBA00022475"/>
    </source>
</evidence>
<evidence type="ECO:0000259" key="21">
    <source>
        <dbReference type="PROSITE" id="PS50032"/>
    </source>
</evidence>
<evidence type="ECO:0000256" key="10">
    <source>
        <dbReference type="ARBA" id="ARBA00022741"/>
    </source>
</evidence>
<feature type="domain" description="KA1" evidence="21">
    <location>
        <begin position="663"/>
        <end position="714"/>
    </location>
</feature>
<keyword evidence="8" id="KW-0808">Transferase</keyword>
<dbReference type="InterPro" id="IPR001772">
    <property type="entry name" value="KA1_dom"/>
</dbReference>
<dbReference type="GO" id="GO:0006915">
    <property type="term" value="P:apoptotic process"/>
    <property type="evidence" value="ECO:0007669"/>
    <property type="project" value="UniProtKB-KW"/>
</dbReference>
<dbReference type="GO" id="GO:0005886">
    <property type="term" value="C:plasma membrane"/>
    <property type="evidence" value="ECO:0007669"/>
    <property type="project" value="UniProtKB-SubCell"/>
</dbReference>
<keyword evidence="14" id="KW-0472">Membrane</keyword>
<dbReference type="PANTHER" id="PTHR24346:SF30">
    <property type="entry name" value="MATERNAL EMBRYONIC LEUCINE ZIPPER KINASE"/>
    <property type="match status" value="1"/>
</dbReference>
<dbReference type="AlphaFoldDB" id="A0A6P5AEK2"/>